<comment type="cofactor">
    <cofactor evidence="1">
        <name>[4Fe-4S] cluster</name>
        <dbReference type="ChEBI" id="CHEBI:49883"/>
    </cofactor>
</comment>
<dbReference type="RefSeq" id="WP_210117082.1">
    <property type="nucleotide sequence ID" value="NZ_CP054257.1"/>
</dbReference>
<dbReference type="Gene3D" id="3.30.420.40">
    <property type="match status" value="4"/>
</dbReference>
<organism evidence="7 8">
    <name type="scientific">Treponema parvum</name>
    <dbReference type="NCBI Taxonomy" id="138851"/>
    <lineage>
        <taxon>Bacteria</taxon>
        <taxon>Pseudomonadati</taxon>
        <taxon>Spirochaetota</taxon>
        <taxon>Spirochaetia</taxon>
        <taxon>Spirochaetales</taxon>
        <taxon>Treponemataceae</taxon>
        <taxon>Treponema</taxon>
    </lineage>
</organism>
<feature type="domain" description="ATPase BadF/BadG/BcrA/BcrD type" evidence="5">
    <location>
        <begin position="354"/>
        <end position="608"/>
    </location>
</feature>
<evidence type="ECO:0000259" key="5">
    <source>
        <dbReference type="Pfam" id="PF01869"/>
    </source>
</evidence>
<reference evidence="7" key="1">
    <citation type="submission" date="2020-05" db="EMBL/GenBank/DDBJ databases">
        <authorList>
            <person name="Zeng H."/>
            <person name="Chan Y.K."/>
            <person name="Watt R.M."/>
        </authorList>
    </citation>
    <scope>NUCLEOTIDE SEQUENCE</scope>
    <source>
        <strain evidence="7">ATCC 700773</strain>
    </source>
</reference>
<dbReference type="InterPro" id="IPR002731">
    <property type="entry name" value="ATPase_BadF"/>
</dbReference>
<evidence type="ECO:0000256" key="4">
    <source>
        <dbReference type="ARBA" id="ARBA00023014"/>
    </source>
</evidence>
<dbReference type="CDD" id="cd24034">
    <property type="entry name" value="ASKHA_NBD_O66634-like_rpt1"/>
    <property type="match status" value="1"/>
</dbReference>
<evidence type="ECO:0000256" key="2">
    <source>
        <dbReference type="ARBA" id="ARBA00022723"/>
    </source>
</evidence>
<dbReference type="PANTHER" id="PTHR32329:SF4">
    <property type="entry name" value="ACTIVATOR OF 2-HYDROXYACYL-COA DEHYDRATASE"/>
    <property type="match status" value="1"/>
</dbReference>
<dbReference type="GO" id="GO:0046872">
    <property type="term" value="F:metal ion binding"/>
    <property type="evidence" value="ECO:0007669"/>
    <property type="project" value="UniProtKB-KW"/>
</dbReference>
<accession>A0A975F0Z2</accession>
<dbReference type="InterPro" id="IPR008275">
    <property type="entry name" value="CoA_E_activase_dom"/>
</dbReference>
<evidence type="ECO:0000256" key="1">
    <source>
        <dbReference type="ARBA" id="ARBA00001966"/>
    </source>
</evidence>
<proteinExistence type="predicted"/>
<sequence>MDFKPVGEKISSFSPVTQPVRVGIDVGSTTVKIVALGPSNNILYSAYERHRADIRNTIITVVSKAFDVVAAELPLGENQTISAKVTGSGGFSVSQWLDIPFIQEVIAATTAVRKLIPQTDVVIELGGEDAKITYFDNGVEQRMNGTCAGGTGAFIDQMAALLETDAAGLNKLAKGASTIYPIAARCGVFAKTDVQPLINEGARREDIAASIYQAVVNQTISGLACGKPIRGKVAFLGGPLHFMDQLRERFIATLKLDADSTIVPENSQLFVATGAAFSADMLPKAVSGEKNKVFPTIKSFRDDLKKLVGAELNEVQRLEPLFSNEEELEEFKQRHSKEKAGRSELEKAQGPVFLGLDAGSTTTKAVLLDKDGRLLWDFYDVNAGNPVDLAVRVLKDLYKKLPENVYIARAVSTGYGEALFQAALNVDSGEVETIAHYRAAEFFVPGVEFLLDIGGQDMKCLRMKDGAIVSIQLNEACSAGCGSFLDNFAHTMGMNVEQFSQLALLAKHPVDLGSRCTVFMNSRVKQAQKEGASVADISAGLSYSVIKNALFKVIKLRRASEIGTKVVVQGGTFKNMAVLRAFEKISGVKVFRPDVSGLMGAYGAALIAIDQWRDMTAPKPGEPEGTTHEIRSKISTLEQLDSFRVDLKLTRCGKCQNNCLLTINTFSTLKAPGKETSSGGDAVQVRHFVTGNRCERGAEIGGNVVDASNKNASKAESLGNSKLPNLFDWKYKRLFGYVPLKIEDAPMGEVGIPRVLNMYENYPLWFTFFTELGFRVQLSPRSSRTIYEKGLESIPSESVCYPGKISHGHVEALLSRGIKFIFYPCAPYERQEDSGSGNHYNCPIVTSYPEVLRNNIDALRQDKDVLYMNPFLPIYNKKRLAERLYEEFKIHFPALTQEKINKAVDAAWAEQEKFRADVQAAGEAAVEDIIRSGANGIVLAGRPYHLDPEINHGIPEMISGLGIAVFTEDSLAHLGAIERPLRIVDQWTYHNRLYRCAAFVSQMPNLELVQLTSFGCGLDAVTADQVDEIMHSKGHMYTLIKIDEGSNLGAVRIRIRSLIAAVKARERNNKKPVIKAASYQRKIFTKEMKYTHTILCPQLSPIHMRLIQKAFRYCGYNFVLLDAVDPKAVEAGLKFVNNDACYPSILVAGQMIAALESGKYDLDHTSLIITQTGGGCRATNYIGFIRRALNDAGWSDIPVLSLSAQGFEKNPGFKVTLPLLHRALMALMIGDVLMRVLYRTRPYEAEPGSANRLYEKWNAIAEKSIKSLSVSKYHRLLKKIIREFDELELLPVKKPRVGVVGEILVKFHPTANNEIVDTIEAQGAECVMPDLADFLFYSFSNGIFRHEKLAFAKKTKFYAKLSVWLLELYRTDLKRYLAKSRRFEPPSSIYDLMKGVDDIVQLGNITGEGWFLTAEMVELIHSGVPSIACVQPFACLPNHVTGKGMIKELRRRFPKSNISAIDYDPGSSEVNQLNRLKLLLSNAPIGSHPDENEEGLVYTKKGWVKPEVRYAEGSMGLIDTDPVDTSMVPMTAEINVPVVVGEDRN</sequence>
<dbReference type="Proteomes" id="UP000671995">
    <property type="component" value="Chromosome"/>
</dbReference>
<evidence type="ECO:0000256" key="3">
    <source>
        <dbReference type="ARBA" id="ARBA00023004"/>
    </source>
</evidence>
<reference evidence="7" key="2">
    <citation type="journal article" date="2021" name="Microbiol. Resour. Announc.">
        <title>Complete Genome Sequences of Three Human Oral Treponema parvum Isolates.</title>
        <authorList>
            <person name="Zeng H."/>
            <person name="Watt R.M."/>
        </authorList>
    </citation>
    <scope>NUCLEOTIDE SEQUENCE</scope>
    <source>
        <strain evidence="7">ATCC 700773</strain>
    </source>
</reference>
<gene>
    <name evidence="7" type="ORF">HRI96_09250</name>
</gene>
<dbReference type="EMBL" id="CP054257">
    <property type="protein sequence ID" value="QTQ12368.1"/>
    <property type="molecule type" value="Genomic_DNA"/>
</dbReference>
<dbReference type="InterPro" id="IPR051805">
    <property type="entry name" value="Dehydratase_Activator_Redct"/>
</dbReference>
<dbReference type="GO" id="GO:0051536">
    <property type="term" value="F:iron-sulfur cluster binding"/>
    <property type="evidence" value="ECO:0007669"/>
    <property type="project" value="UniProtKB-KW"/>
</dbReference>
<dbReference type="CDD" id="cd24035">
    <property type="entry name" value="ASKHA_NBD_O66634-like_rpt2"/>
    <property type="match status" value="1"/>
</dbReference>
<protein>
    <submittedName>
        <fullName evidence="7">2-hydroxyacyl-CoA dehydratase</fullName>
    </submittedName>
</protein>
<evidence type="ECO:0000313" key="7">
    <source>
        <dbReference type="EMBL" id="QTQ12368.1"/>
    </source>
</evidence>
<dbReference type="InterPro" id="IPR018709">
    <property type="entry name" value="CoA_activase_DUF2229"/>
</dbReference>
<dbReference type="NCBIfam" id="TIGR00241">
    <property type="entry name" value="CoA_E_activ"/>
    <property type="match status" value="1"/>
</dbReference>
<feature type="domain" description="ATPase BadF/BadG/BcrA/BcrD type" evidence="5">
    <location>
        <begin position="22"/>
        <end position="277"/>
    </location>
</feature>
<evidence type="ECO:0000259" key="6">
    <source>
        <dbReference type="Pfam" id="PF09989"/>
    </source>
</evidence>
<name>A0A975F0Z2_9SPIR</name>
<keyword evidence="3" id="KW-0408">Iron</keyword>
<keyword evidence="4" id="KW-0411">Iron-sulfur</keyword>
<feature type="domain" description="DUF2229" evidence="6">
    <location>
        <begin position="750"/>
        <end position="971"/>
    </location>
</feature>
<keyword evidence="2" id="KW-0479">Metal-binding</keyword>
<evidence type="ECO:0000313" key="8">
    <source>
        <dbReference type="Proteomes" id="UP000671995"/>
    </source>
</evidence>
<dbReference type="Pfam" id="PF09989">
    <property type="entry name" value="DUF2229"/>
    <property type="match status" value="1"/>
</dbReference>
<dbReference type="InterPro" id="IPR043129">
    <property type="entry name" value="ATPase_NBD"/>
</dbReference>
<dbReference type="PANTHER" id="PTHR32329">
    <property type="entry name" value="BIFUNCTIONAL PROTEIN [INCLUDES 2-HYDROXYACYL-COA DEHYDRATASE (N-TER) AND ITS ACTIVATOR DOMAIN (C_TERM)-RELATED"/>
    <property type="match status" value="1"/>
</dbReference>
<dbReference type="SUPFAM" id="SSF53067">
    <property type="entry name" value="Actin-like ATPase domain"/>
    <property type="match status" value="2"/>
</dbReference>
<dbReference type="Pfam" id="PF01869">
    <property type="entry name" value="BcrAD_BadFG"/>
    <property type="match status" value="2"/>
</dbReference>